<dbReference type="EMBL" id="JASCZI010090639">
    <property type="protein sequence ID" value="MED6143694.1"/>
    <property type="molecule type" value="Genomic_DNA"/>
</dbReference>
<keyword evidence="3" id="KW-1185">Reference proteome</keyword>
<dbReference type="InterPro" id="IPR001810">
    <property type="entry name" value="F-box_dom"/>
</dbReference>
<dbReference type="Proteomes" id="UP001341840">
    <property type="component" value="Unassembled WGS sequence"/>
</dbReference>
<dbReference type="PANTHER" id="PTHR31672">
    <property type="entry name" value="BNACNNG10540D PROTEIN"/>
    <property type="match status" value="1"/>
</dbReference>
<dbReference type="SMART" id="SM00256">
    <property type="entry name" value="FBOX"/>
    <property type="match status" value="1"/>
</dbReference>
<comment type="caution">
    <text evidence="2">The sequence shown here is derived from an EMBL/GenBank/DDBJ whole genome shotgun (WGS) entry which is preliminary data.</text>
</comment>
<evidence type="ECO:0000313" key="2">
    <source>
        <dbReference type="EMBL" id="MED6143694.1"/>
    </source>
</evidence>
<evidence type="ECO:0000259" key="1">
    <source>
        <dbReference type="PROSITE" id="PS50181"/>
    </source>
</evidence>
<protein>
    <recommendedName>
        <fullName evidence="1">F-box domain-containing protein</fullName>
    </recommendedName>
</protein>
<dbReference type="InterPro" id="IPR036047">
    <property type="entry name" value="F-box-like_dom_sf"/>
</dbReference>
<proteinExistence type="predicted"/>
<evidence type="ECO:0000313" key="3">
    <source>
        <dbReference type="Proteomes" id="UP001341840"/>
    </source>
</evidence>
<dbReference type="Pfam" id="PF00646">
    <property type="entry name" value="F-box"/>
    <property type="match status" value="1"/>
</dbReference>
<organism evidence="2 3">
    <name type="scientific">Stylosanthes scabra</name>
    <dbReference type="NCBI Taxonomy" id="79078"/>
    <lineage>
        <taxon>Eukaryota</taxon>
        <taxon>Viridiplantae</taxon>
        <taxon>Streptophyta</taxon>
        <taxon>Embryophyta</taxon>
        <taxon>Tracheophyta</taxon>
        <taxon>Spermatophyta</taxon>
        <taxon>Magnoliopsida</taxon>
        <taxon>eudicotyledons</taxon>
        <taxon>Gunneridae</taxon>
        <taxon>Pentapetalae</taxon>
        <taxon>rosids</taxon>
        <taxon>fabids</taxon>
        <taxon>Fabales</taxon>
        <taxon>Fabaceae</taxon>
        <taxon>Papilionoideae</taxon>
        <taxon>50 kb inversion clade</taxon>
        <taxon>dalbergioids sensu lato</taxon>
        <taxon>Dalbergieae</taxon>
        <taxon>Pterocarpus clade</taxon>
        <taxon>Stylosanthes</taxon>
    </lineage>
</organism>
<reference evidence="2 3" key="1">
    <citation type="journal article" date="2023" name="Plants (Basel)">
        <title>Bridging the Gap: Combining Genomics and Transcriptomics Approaches to Understand Stylosanthes scabra, an Orphan Legume from the Brazilian Caatinga.</title>
        <authorList>
            <person name="Ferreira-Neto J.R.C."/>
            <person name="da Silva M.D."/>
            <person name="Binneck E."/>
            <person name="de Melo N.F."/>
            <person name="da Silva R.H."/>
            <person name="de Melo A.L.T.M."/>
            <person name="Pandolfi V."/>
            <person name="Bustamante F.O."/>
            <person name="Brasileiro-Vidal A.C."/>
            <person name="Benko-Iseppon A.M."/>
        </authorList>
    </citation>
    <scope>NUCLEOTIDE SEQUENCE [LARGE SCALE GENOMIC DNA]</scope>
    <source>
        <tissue evidence="2">Leaves</tissue>
    </source>
</reference>
<sequence>MLPTDLLIEILLRTDAPTIGRSRCVSHEWNQILRSEAFLNKHHKLCSAVQPSFLLHVWYFEWGGASNAFFRLCPNTDEEKNLKILIWNVLTGKKRVIPGPPNDGLQLYSSEDQKWSRTKGCAGEFYKLSPRIIALNGEVYWINYSATNENLPELIICYSVVSKSRPITPARRHERSHHVYCKLKGNDQRDIVMER</sequence>
<feature type="domain" description="F-box" evidence="1">
    <location>
        <begin position="1"/>
        <end position="42"/>
    </location>
</feature>
<gene>
    <name evidence="2" type="ORF">PIB30_008336</name>
</gene>
<dbReference type="InterPro" id="IPR050796">
    <property type="entry name" value="SCF_F-box_component"/>
</dbReference>
<dbReference type="PROSITE" id="PS50181">
    <property type="entry name" value="FBOX"/>
    <property type="match status" value="1"/>
</dbReference>
<name>A0ABU6T4R9_9FABA</name>
<accession>A0ABU6T4R9</accession>
<dbReference type="SUPFAM" id="SSF81383">
    <property type="entry name" value="F-box domain"/>
    <property type="match status" value="1"/>
</dbReference>